<dbReference type="GeneID" id="110248381"/>
<dbReference type="InterPro" id="IPR051360">
    <property type="entry name" value="Neuronal_Pentraxin_Related"/>
</dbReference>
<dbReference type="Gene3D" id="2.60.120.200">
    <property type="match status" value="1"/>
</dbReference>
<keyword evidence="3" id="KW-0106">Calcium</keyword>
<dbReference type="PROSITE" id="PS51828">
    <property type="entry name" value="PTX_2"/>
    <property type="match status" value="1"/>
</dbReference>
<dbReference type="AlphaFoldDB" id="A0A913YUQ3"/>
<keyword evidence="4" id="KW-1015">Disulfide bond</keyword>
<dbReference type="InterPro" id="IPR001759">
    <property type="entry name" value="PTX_dom"/>
</dbReference>
<dbReference type="Pfam" id="PF00354">
    <property type="entry name" value="Pentaxin"/>
    <property type="match status" value="1"/>
</dbReference>
<evidence type="ECO:0000313" key="8">
    <source>
        <dbReference type="EnsemblMetazoa" id="XP_028517796.1"/>
    </source>
</evidence>
<keyword evidence="5" id="KW-0325">Glycoprotein</keyword>
<comment type="cofactor">
    <cofactor evidence="1">
        <name>Ca(2+)</name>
        <dbReference type="ChEBI" id="CHEBI:29108"/>
    </cofactor>
</comment>
<dbReference type="KEGG" id="epa:110248381"/>
<dbReference type="RefSeq" id="XP_028517796.1">
    <property type="nucleotide sequence ID" value="XM_028661995.1"/>
</dbReference>
<dbReference type="EnsemblMetazoa" id="XM_028661995.1">
    <property type="protein sequence ID" value="XP_028517796.1"/>
    <property type="gene ID" value="LOC110248381"/>
</dbReference>
<dbReference type="Proteomes" id="UP000887567">
    <property type="component" value="Unplaced"/>
</dbReference>
<dbReference type="SUPFAM" id="SSF49899">
    <property type="entry name" value="Concanavalin A-like lectins/glucanases"/>
    <property type="match status" value="1"/>
</dbReference>
<dbReference type="PANTHER" id="PTHR19277:SF161">
    <property type="entry name" value="LAMININ G DOMAIN-CONTAINING PROTEIN"/>
    <property type="match status" value="1"/>
</dbReference>
<evidence type="ECO:0000256" key="3">
    <source>
        <dbReference type="ARBA" id="ARBA00022837"/>
    </source>
</evidence>
<keyword evidence="9" id="KW-1185">Reference proteome</keyword>
<accession>A0A913YUQ3</accession>
<name>A0A913YUQ3_EXADI</name>
<organism evidence="8 9">
    <name type="scientific">Exaiptasia diaphana</name>
    <name type="common">Tropical sea anemone</name>
    <name type="synonym">Aiptasia pulchella</name>
    <dbReference type="NCBI Taxonomy" id="2652724"/>
    <lineage>
        <taxon>Eukaryota</taxon>
        <taxon>Metazoa</taxon>
        <taxon>Cnidaria</taxon>
        <taxon>Anthozoa</taxon>
        <taxon>Hexacorallia</taxon>
        <taxon>Actiniaria</taxon>
        <taxon>Aiptasiidae</taxon>
        <taxon>Exaiptasia</taxon>
    </lineage>
</organism>
<evidence type="ECO:0000313" key="9">
    <source>
        <dbReference type="Proteomes" id="UP000887567"/>
    </source>
</evidence>
<keyword evidence="2" id="KW-0479">Metal-binding</keyword>
<feature type="domain" description="Pentraxin (PTX)" evidence="7">
    <location>
        <begin position="1"/>
        <end position="151"/>
    </location>
</feature>
<evidence type="ECO:0000256" key="2">
    <source>
        <dbReference type="ARBA" id="ARBA00022723"/>
    </source>
</evidence>
<proteinExistence type="predicted"/>
<comment type="caution">
    <text evidence="6">Lacks conserved residue(s) required for the propagation of feature annotation.</text>
</comment>
<reference evidence="8" key="1">
    <citation type="submission" date="2022-11" db="UniProtKB">
        <authorList>
            <consortium name="EnsemblMetazoa"/>
        </authorList>
    </citation>
    <scope>IDENTIFICATION</scope>
</reference>
<dbReference type="InterPro" id="IPR013320">
    <property type="entry name" value="ConA-like_dom_sf"/>
</dbReference>
<dbReference type="PANTHER" id="PTHR19277">
    <property type="entry name" value="PENTRAXIN"/>
    <property type="match status" value="1"/>
</dbReference>
<sequence length="153" mass="16877">MSLAIKDDGVAEINVAGGSAALDSHITMDDTWQNFIIVWRNSDGLLRLFKNGGNKESEKASEGKKVKTGGTMYLGQKHKDDGFDKTKLMRGSIADFEIWSNWITDGTAIKIYNYNCQTAANFIPGDILSWDKILKSAIKGKAERICPSTCKKP</sequence>
<evidence type="ECO:0000256" key="4">
    <source>
        <dbReference type="ARBA" id="ARBA00023157"/>
    </source>
</evidence>
<evidence type="ECO:0000256" key="5">
    <source>
        <dbReference type="ARBA" id="ARBA00023180"/>
    </source>
</evidence>
<protein>
    <recommendedName>
        <fullName evidence="7">Pentraxin (PTX) domain-containing protein</fullName>
    </recommendedName>
</protein>
<evidence type="ECO:0000256" key="1">
    <source>
        <dbReference type="ARBA" id="ARBA00001913"/>
    </source>
</evidence>
<evidence type="ECO:0000256" key="6">
    <source>
        <dbReference type="PROSITE-ProRule" id="PRU01172"/>
    </source>
</evidence>
<dbReference type="GO" id="GO:0046872">
    <property type="term" value="F:metal ion binding"/>
    <property type="evidence" value="ECO:0007669"/>
    <property type="project" value="UniProtKB-KW"/>
</dbReference>
<evidence type="ECO:0000259" key="7">
    <source>
        <dbReference type="PROSITE" id="PS51828"/>
    </source>
</evidence>